<evidence type="ECO:0000313" key="7">
    <source>
        <dbReference type="Proteomes" id="UP000008718"/>
    </source>
</evidence>
<proteinExistence type="predicted"/>
<reference evidence="6 7" key="2">
    <citation type="journal article" date="2011" name="Stand. Genomic Sci.">
        <title>Complete genome sequence of Paludibacter propionicigenes type strain (WB4).</title>
        <authorList>
            <person name="Gronow S."/>
            <person name="Munk C."/>
            <person name="Lapidus A."/>
            <person name="Nolan M."/>
            <person name="Lucas S."/>
            <person name="Hammon N."/>
            <person name="Deshpande S."/>
            <person name="Cheng J.F."/>
            <person name="Tapia R."/>
            <person name="Han C."/>
            <person name="Goodwin L."/>
            <person name="Pitluck S."/>
            <person name="Liolios K."/>
            <person name="Ivanova N."/>
            <person name="Mavromatis K."/>
            <person name="Mikhailova N."/>
            <person name="Pati A."/>
            <person name="Chen A."/>
            <person name="Palaniappan K."/>
            <person name="Land M."/>
            <person name="Hauser L."/>
            <person name="Chang Y.J."/>
            <person name="Jeffries C.D."/>
            <person name="Brambilla E."/>
            <person name="Rohde M."/>
            <person name="Goker M."/>
            <person name="Detter J.C."/>
            <person name="Woyke T."/>
            <person name="Bristow J."/>
            <person name="Eisen J.A."/>
            <person name="Markowitz V."/>
            <person name="Hugenholtz P."/>
            <person name="Kyrpides N.C."/>
            <person name="Klenk H.P."/>
        </authorList>
    </citation>
    <scope>NUCLEOTIDE SEQUENCE [LARGE SCALE GENOMIC DNA]</scope>
    <source>
        <strain evidence="7">DSM 17365 / JCM 13257 / WB4</strain>
    </source>
</reference>
<dbReference type="Proteomes" id="UP000008718">
    <property type="component" value="Chromosome"/>
</dbReference>
<comment type="cofactor">
    <cofactor evidence="1">
        <name>Zn(2+)</name>
        <dbReference type="ChEBI" id="CHEBI:29105"/>
    </cofactor>
</comment>
<accession>E4T297</accession>
<protein>
    <submittedName>
        <fullName evidence="6">Putative metallo-beta-lactamase</fullName>
    </submittedName>
</protein>
<organism evidence="6 7">
    <name type="scientific">Paludibacter propionicigenes (strain DSM 17365 / JCM 13257 / WB4)</name>
    <dbReference type="NCBI Taxonomy" id="694427"/>
    <lineage>
        <taxon>Bacteria</taxon>
        <taxon>Pseudomonadati</taxon>
        <taxon>Bacteroidota</taxon>
        <taxon>Bacteroidia</taxon>
        <taxon>Bacteroidales</taxon>
        <taxon>Paludibacteraceae</taxon>
        <taxon>Paludibacter</taxon>
    </lineage>
</organism>
<dbReference type="InterPro" id="IPR001279">
    <property type="entry name" value="Metallo-B-lactamas"/>
</dbReference>
<sequence>MTIKTFTFNPFQENTYLLYDETKEAVLVDAGCISDTEKLVLKRFIEENSLILKRVINTHLHLDHQFGNKFIFNTFGLKPEACQEDEFLLDNVVAQARSFGFAIEEEAQSLGAYIIEDQEIKFGNSCLKSIHVPGHSPGSMVFYSERDGILLVGDVLFRGSIGRTDLPKGDYATLIQGITKKLLPLPDSTVVYSGHGSTTTIGYEKTNNPYL</sequence>
<name>E4T297_PALPW</name>
<dbReference type="Gene3D" id="3.60.15.10">
    <property type="entry name" value="Ribonuclease Z/Hydroxyacylglutathione hydrolase-like"/>
    <property type="match status" value="1"/>
</dbReference>
<evidence type="ECO:0000313" key="6">
    <source>
        <dbReference type="EMBL" id="ADQ78841.1"/>
    </source>
</evidence>
<dbReference type="HOGENOM" id="CLU_030571_5_3_10"/>
<feature type="domain" description="Metallo-beta-lactamase" evidence="5">
    <location>
        <begin position="12"/>
        <end position="195"/>
    </location>
</feature>
<dbReference type="InterPro" id="IPR036866">
    <property type="entry name" value="RibonucZ/Hydroxyglut_hydro"/>
</dbReference>
<keyword evidence="3" id="KW-0378">Hydrolase</keyword>
<dbReference type="InterPro" id="IPR051453">
    <property type="entry name" value="MBL_Glyoxalase_II"/>
</dbReference>
<dbReference type="STRING" id="694427.Palpr_0685"/>
<reference key="1">
    <citation type="submission" date="2010-11" db="EMBL/GenBank/DDBJ databases">
        <title>The complete genome of Paludibacter propionicigenes DSM 17365.</title>
        <authorList>
            <consortium name="US DOE Joint Genome Institute (JGI-PGF)"/>
            <person name="Lucas S."/>
            <person name="Copeland A."/>
            <person name="Lapidus A."/>
            <person name="Bruce D."/>
            <person name="Goodwin L."/>
            <person name="Pitluck S."/>
            <person name="Kyrpides N."/>
            <person name="Mavromatis K."/>
            <person name="Ivanova N."/>
            <person name="Munk A.C."/>
            <person name="Brettin T."/>
            <person name="Detter J.C."/>
            <person name="Han C."/>
            <person name="Tapia R."/>
            <person name="Land M."/>
            <person name="Hauser L."/>
            <person name="Markowitz V."/>
            <person name="Cheng J.-F."/>
            <person name="Hugenholtz P."/>
            <person name="Woyke T."/>
            <person name="Wu D."/>
            <person name="Gronow S."/>
            <person name="Wellnitz S."/>
            <person name="Brambilla E."/>
            <person name="Klenk H.-P."/>
            <person name="Eisen J.A."/>
        </authorList>
    </citation>
    <scope>NUCLEOTIDE SEQUENCE</scope>
    <source>
        <strain>WB4</strain>
    </source>
</reference>
<dbReference type="OrthoDB" id="9802248at2"/>
<evidence type="ECO:0000256" key="1">
    <source>
        <dbReference type="ARBA" id="ARBA00001947"/>
    </source>
</evidence>
<evidence type="ECO:0000256" key="3">
    <source>
        <dbReference type="ARBA" id="ARBA00022801"/>
    </source>
</evidence>
<dbReference type="GO" id="GO:0046872">
    <property type="term" value="F:metal ion binding"/>
    <property type="evidence" value="ECO:0007669"/>
    <property type="project" value="UniProtKB-KW"/>
</dbReference>
<keyword evidence="4" id="KW-0862">Zinc</keyword>
<dbReference type="SUPFAM" id="SSF56281">
    <property type="entry name" value="Metallo-hydrolase/oxidoreductase"/>
    <property type="match status" value="1"/>
</dbReference>
<dbReference type="Pfam" id="PF00753">
    <property type="entry name" value="Lactamase_B"/>
    <property type="match status" value="1"/>
</dbReference>
<dbReference type="KEGG" id="ppn:Palpr_0685"/>
<dbReference type="RefSeq" id="WP_013444210.1">
    <property type="nucleotide sequence ID" value="NC_014734.1"/>
</dbReference>
<dbReference type="CDD" id="cd06262">
    <property type="entry name" value="metallo-hydrolase-like_MBL-fold"/>
    <property type="match status" value="1"/>
</dbReference>
<dbReference type="GO" id="GO:0016787">
    <property type="term" value="F:hydrolase activity"/>
    <property type="evidence" value="ECO:0007669"/>
    <property type="project" value="UniProtKB-KW"/>
</dbReference>
<gene>
    <name evidence="6" type="ordered locus">Palpr_0685</name>
</gene>
<dbReference type="EMBL" id="CP002345">
    <property type="protein sequence ID" value="ADQ78841.1"/>
    <property type="molecule type" value="Genomic_DNA"/>
</dbReference>
<keyword evidence="7" id="KW-1185">Reference proteome</keyword>
<keyword evidence="2" id="KW-0479">Metal-binding</keyword>
<evidence type="ECO:0000256" key="2">
    <source>
        <dbReference type="ARBA" id="ARBA00022723"/>
    </source>
</evidence>
<evidence type="ECO:0000259" key="5">
    <source>
        <dbReference type="SMART" id="SM00849"/>
    </source>
</evidence>
<dbReference type="PANTHER" id="PTHR46233">
    <property type="entry name" value="HYDROXYACYLGLUTATHIONE HYDROLASE GLOC"/>
    <property type="match status" value="1"/>
</dbReference>
<dbReference type="SMART" id="SM00849">
    <property type="entry name" value="Lactamase_B"/>
    <property type="match status" value="1"/>
</dbReference>
<dbReference type="AlphaFoldDB" id="E4T297"/>
<dbReference type="PANTHER" id="PTHR46233:SF3">
    <property type="entry name" value="HYDROXYACYLGLUTATHIONE HYDROLASE GLOC"/>
    <property type="match status" value="1"/>
</dbReference>
<dbReference type="eggNOG" id="COG0491">
    <property type="taxonomic scope" value="Bacteria"/>
</dbReference>
<evidence type="ECO:0000256" key="4">
    <source>
        <dbReference type="ARBA" id="ARBA00022833"/>
    </source>
</evidence>